<evidence type="ECO:0000256" key="8">
    <source>
        <dbReference type="ARBA" id="ARBA00023306"/>
    </source>
</evidence>
<dbReference type="PANTHER" id="PTHR22142:SF2">
    <property type="entry name" value="KINETOCHORE PROTEIN SPC24"/>
    <property type="match status" value="1"/>
</dbReference>
<dbReference type="EMBL" id="LT598457">
    <property type="protein sequence ID" value="SCU94592.1"/>
    <property type="molecule type" value="Genomic_DNA"/>
</dbReference>
<dbReference type="InterPro" id="IPR038066">
    <property type="entry name" value="Spc24_Fungi_globular_sf"/>
</dbReference>
<dbReference type="CDD" id="cd11565">
    <property type="entry name" value="RWD_Spc24"/>
    <property type="match status" value="1"/>
</dbReference>
<evidence type="ECO:0000256" key="6">
    <source>
        <dbReference type="ARBA" id="ARBA00023054"/>
    </source>
</evidence>
<dbReference type="Pfam" id="PF08286">
    <property type="entry name" value="Spc24"/>
    <property type="match status" value="1"/>
</dbReference>
<dbReference type="GO" id="GO:0051301">
    <property type="term" value="P:cell division"/>
    <property type="evidence" value="ECO:0007669"/>
    <property type="project" value="UniProtKB-UniRule"/>
</dbReference>
<accession>A0A1G4JUH9</accession>
<name>A0A1G4JUH9_9SACH</name>
<proteinExistence type="inferred from homology"/>
<evidence type="ECO:0000256" key="3">
    <source>
        <dbReference type="ARBA" id="ARBA00022618"/>
    </source>
</evidence>
<keyword evidence="8 10" id="KW-0131">Cell cycle</keyword>
<dbReference type="Proteomes" id="UP000190274">
    <property type="component" value="Chromosome G"/>
</dbReference>
<evidence type="ECO:0000313" key="12">
    <source>
        <dbReference type="EMBL" id="SCU94592.1"/>
    </source>
</evidence>
<keyword evidence="3 10" id="KW-0132">Cell division</keyword>
<keyword evidence="6 11" id="KW-0175">Coiled coil</keyword>
<keyword evidence="9 10" id="KW-0137">Centromere</keyword>
<dbReference type="Gene3D" id="3.30.160.430">
    <property type="match status" value="1"/>
</dbReference>
<dbReference type="AlphaFoldDB" id="A0A1G4JUH9"/>
<evidence type="ECO:0000256" key="7">
    <source>
        <dbReference type="ARBA" id="ARBA00023242"/>
    </source>
</evidence>
<protein>
    <recommendedName>
        <fullName evidence="10">Kinetochore protein Spc24</fullName>
    </recommendedName>
</protein>
<feature type="coiled-coil region" evidence="11">
    <location>
        <begin position="23"/>
        <end position="119"/>
    </location>
</feature>
<evidence type="ECO:0000256" key="5">
    <source>
        <dbReference type="ARBA" id="ARBA00022838"/>
    </source>
</evidence>
<dbReference type="GO" id="GO:0031262">
    <property type="term" value="C:Ndc80 complex"/>
    <property type="evidence" value="ECO:0007669"/>
    <property type="project" value="TreeGrafter"/>
</dbReference>
<evidence type="ECO:0000313" key="13">
    <source>
        <dbReference type="Proteomes" id="UP000190274"/>
    </source>
</evidence>
<dbReference type="GO" id="GO:0007059">
    <property type="term" value="P:chromosome segregation"/>
    <property type="evidence" value="ECO:0007669"/>
    <property type="project" value="TreeGrafter"/>
</dbReference>
<dbReference type="InterPro" id="IPR013252">
    <property type="entry name" value="Ndc80_Spc24"/>
</dbReference>
<comment type="subunit">
    <text evidence="10">Component of the NDC80 complex.</text>
</comment>
<keyword evidence="5 10" id="KW-0995">Kinetochore</keyword>
<evidence type="ECO:0000256" key="9">
    <source>
        <dbReference type="ARBA" id="ARBA00023328"/>
    </source>
</evidence>
<evidence type="ECO:0000256" key="4">
    <source>
        <dbReference type="ARBA" id="ARBA00022776"/>
    </source>
</evidence>
<evidence type="ECO:0000256" key="1">
    <source>
        <dbReference type="ARBA" id="ARBA00007804"/>
    </source>
</evidence>
<dbReference type="GO" id="GO:0005634">
    <property type="term" value="C:nucleus"/>
    <property type="evidence" value="ECO:0007669"/>
    <property type="project" value="UniProtKB-SubCell"/>
</dbReference>
<comment type="function">
    <text evidence="10">Acts as a component of the essential kinetochore-associated NDC80 complex, which is required for chromosome segregation and spindle checkpoint activity.</text>
</comment>
<comment type="similarity">
    <text evidence="1 10">Belongs to the SPC24 family.</text>
</comment>
<evidence type="ECO:0000256" key="10">
    <source>
        <dbReference type="RuleBase" id="RU368011"/>
    </source>
</evidence>
<keyword evidence="4 10" id="KW-0498">Mitosis</keyword>
<organism evidence="12 13">
    <name type="scientific">Lachancea dasiensis</name>
    <dbReference type="NCBI Taxonomy" id="1072105"/>
    <lineage>
        <taxon>Eukaryota</taxon>
        <taxon>Fungi</taxon>
        <taxon>Dikarya</taxon>
        <taxon>Ascomycota</taxon>
        <taxon>Saccharomycotina</taxon>
        <taxon>Saccharomycetes</taxon>
        <taxon>Saccharomycetales</taxon>
        <taxon>Saccharomycetaceae</taxon>
        <taxon>Lachancea</taxon>
    </lineage>
</organism>
<reference evidence="13" key="1">
    <citation type="submission" date="2016-03" db="EMBL/GenBank/DDBJ databases">
        <authorList>
            <person name="Devillers H."/>
        </authorList>
    </citation>
    <scope>NUCLEOTIDE SEQUENCE [LARGE SCALE GENOMIC DNA]</scope>
</reference>
<dbReference type="GO" id="GO:0008017">
    <property type="term" value="F:microtubule binding"/>
    <property type="evidence" value="ECO:0007669"/>
    <property type="project" value="TreeGrafter"/>
</dbReference>
<keyword evidence="7 10" id="KW-0539">Nucleus</keyword>
<keyword evidence="2 10" id="KW-0158">Chromosome</keyword>
<keyword evidence="13" id="KW-1185">Reference proteome</keyword>
<dbReference type="PANTHER" id="PTHR22142">
    <property type="match status" value="1"/>
</dbReference>
<dbReference type="SUPFAM" id="SSF143026">
    <property type="entry name" value="Kinetochore globular domain"/>
    <property type="match status" value="1"/>
</dbReference>
<dbReference type="OrthoDB" id="3344830at2759"/>
<dbReference type="STRING" id="1266660.A0A1G4JUH9"/>
<gene>
    <name evidence="12" type="ORF">LADA_0G09538G</name>
</gene>
<sequence length="198" mass="22525">MSKEQLLEDPTGLLRETRNNFSIVNDSESLKNVAKNLEELQRTVEEKLMRKEDEAKQLDLAVRKTQNRLEVLRRARNGTGDNTDALSDADGADQLSQELELLEQRLVGLRRQVDEGLKELVAIETVREGSPELLPEKDAVDRGHKTDILKIQVYRSLGIALDLSNRNALINKTGTLDVVPLDDASDDFFRTKYLWDRI</sequence>
<evidence type="ECO:0000256" key="2">
    <source>
        <dbReference type="ARBA" id="ARBA00022454"/>
    </source>
</evidence>
<evidence type="ECO:0000256" key="11">
    <source>
        <dbReference type="SAM" id="Coils"/>
    </source>
</evidence>
<comment type="subcellular location">
    <subcellularLocation>
        <location evidence="10">Nucleus</location>
    </subcellularLocation>
    <subcellularLocation>
        <location evidence="10">Chromosome</location>
        <location evidence="10">Centromere</location>
        <location evidence="10">Kinetochore</location>
    </subcellularLocation>
</comment>